<name>A0A0G0M6W2_9BACT</name>
<feature type="transmembrane region" description="Helical" evidence="10">
    <location>
        <begin position="245"/>
        <end position="264"/>
    </location>
</feature>
<feature type="transmembrane region" description="Helical" evidence="10">
    <location>
        <begin position="740"/>
        <end position="760"/>
    </location>
</feature>
<keyword evidence="9 10" id="KW-0472">Membrane</keyword>
<dbReference type="Gene3D" id="1.20.1110.10">
    <property type="entry name" value="Calcium-transporting ATPase, transmembrane domain"/>
    <property type="match status" value="1"/>
</dbReference>
<dbReference type="NCBIfam" id="TIGR01494">
    <property type="entry name" value="ATPase_P-type"/>
    <property type="match status" value="2"/>
</dbReference>
<dbReference type="AlphaFoldDB" id="A0A0G0M6W2"/>
<evidence type="ECO:0000256" key="10">
    <source>
        <dbReference type="SAM" id="Phobius"/>
    </source>
</evidence>
<dbReference type="InterPro" id="IPR004014">
    <property type="entry name" value="ATPase_P-typ_cation-transptr_N"/>
</dbReference>
<dbReference type="InterPro" id="IPR023298">
    <property type="entry name" value="ATPase_P-typ_TM_dom_sf"/>
</dbReference>
<dbReference type="InterPro" id="IPR006068">
    <property type="entry name" value="ATPase_P-typ_cation-transptr_C"/>
</dbReference>
<keyword evidence="3 10" id="KW-0812">Transmembrane</keyword>
<dbReference type="Gene3D" id="3.40.1110.10">
    <property type="entry name" value="Calcium-transporting ATPase, cytoplasmic domain N"/>
    <property type="match status" value="1"/>
</dbReference>
<dbReference type="PROSITE" id="PS00154">
    <property type="entry name" value="ATPASE_E1_E2"/>
    <property type="match status" value="1"/>
</dbReference>
<evidence type="ECO:0000256" key="5">
    <source>
        <dbReference type="ARBA" id="ARBA00022840"/>
    </source>
</evidence>
<evidence type="ECO:0000256" key="1">
    <source>
        <dbReference type="ARBA" id="ARBA00004127"/>
    </source>
</evidence>
<feature type="transmembrane region" description="Helical" evidence="10">
    <location>
        <begin position="811"/>
        <end position="832"/>
    </location>
</feature>
<evidence type="ECO:0000256" key="6">
    <source>
        <dbReference type="ARBA" id="ARBA00022842"/>
    </source>
</evidence>
<dbReference type="PRINTS" id="PR00119">
    <property type="entry name" value="CATATPASE"/>
</dbReference>
<feature type="transmembrane region" description="Helical" evidence="10">
    <location>
        <begin position="645"/>
        <end position="667"/>
    </location>
</feature>
<dbReference type="PRINTS" id="PR00120">
    <property type="entry name" value="HATPASE"/>
</dbReference>
<evidence type="ECO:0000256" key="8">
    <source>
        <dbReference type="ARBA" id="ARBA00022989"/>
    </source>
</evidence>
<dbReference type="GO" id="GO:0016020">
    <property type="term" value="C:membrane"/>
    <property type="evidence" value="ECO:0007669"/>
    <property type="project" value="InterPro"/>
</dbReference>
<dbReference type="InterPro" id="IPR008250">
    <property type="entry name" value="ATPase_P-typ_transduc_dom_A_sf"/>
</dbReference>
<keyword evidence="5" id="KW-0067">ATP-binding</keyword>
<evidence type="ECO:0000256" key="4">
    <source>
        <dbReference type="ARBA" id="ARBA00022741"/>
    </source>
</evidence>
<dbReference type="InterPro" id="IPR018303">
    <property type="entry name" value="ATPase_P-typ_P_site"/>
</dbReference>
<proteinExistence type="predicted"/>
<feature type="transmembrane region" description="Helical" evidence="10">
    <location>
        <begin position="673"/>
        <end position="692"/>
    </location>
</feature>
<keyword evidence="6" id="KW-0460">Magnesium</keyword>
<dbReference type="EMBL" id="LBUU01000014">
    <property type="protein sequence ID" value="KKQ69414.1"/>
    <property type="molecule type" value="Genomic_DNA"/>
</dbReference>
<dbReference type="GO" id="GO:0012505">
    <property type="term" value="C:endomembrane system"/>
    <property type="evidence" value="ECO:0007669"/>
    <property type="project" value="UniProtKB-SubCell"/>
</dbReference>
<keyword evidence="2" id="KW-0597">Phosphoprotein</keyword>
<evidence type="ECO:0000259" key="11">
    <source>
        <dbReference type="SMART" id="SM00831"/>
    </source>
</evidence>
<comment type="subcellular location">
    <subcellularLocation>
        <location evidence="1">Endomembrane system</location>
        <topology evidence="1">Multi-pass membrane protein</topology>
    </subcellularLocation>
</comment>
<dbReference type="InterPro" id="IPR023214">
    <property type="entry name" value="HAD_sf"/>
</dbReference>
<evidence type="ECO:0000256" key="7">
    <source>
        <dbReference type="ARBA" id="ARBA00022967"/>
    </source>
</evidence>
<dbReference type="Gene3D" id="3.40.50.1000">
    <property type="entry name" value="HAD superfamily/HAD-like"/>
    <property type="match status" value="1"/>
</dbReference>
<keyword evidence="8 10" id="KW-1133">Transmembrane helix</keyword>
<accession>A0A0G0M6W2</accession>
<evidence type="ECO:0000256" key="3">
    <source>
        <dbReference type="ARBA" id="ARBA00022692"/>
    </source>
</evidence>
<dbReference type="InterPro" id="IPR023299">
    <property type="entry name" value="ATPase_P-typ_cyto_dom_N"/>
</dbReference>
<comment type="caution">
    <text evidence="12">The sequence shown here is derived from an EMBL/GenBank/DDBJ whole genome shotgun (WGS) entry which is preliminary data.</text>
</comment>
<feature type="transmembrane region" description="Helical" evidence="10">
    <location>
        <begin position="772"/>
        <end position="791"/>
    </location>
</feature>
<evidence type="ECO:0000256" key="9">
    <source>
        <dbReference type="ARBA" id="ARBA00023136"/>
    </source>
</evidence>
<gene>
    <name evidence="12" type="ORF">US91_C0014G0005</name>
</gene>
<dbReference type="SUPFAM" id="SSF81665">
    <property type="entry name" value="Calcium ATPase, transmembrane domain M"/>
    <property type="match status" value="1"/>
</dbReference>
<reference evidence="12" key="1">
    <citation type="journal article" date="2015" name="Nature">
        <title>rRNA introns, odd ribosomes, and small enigmatic genomes across a large radiation of phyla.</title>
        <authorList>
            <person name="Brown C.T."/>
            <person name="Hug L.A."/>
            <person name="Thomas B.C."/>
            <person name="Sharon I."/>
            <person name="Castelle C.J."/>
            <person name="Singh A."/>
            <person name="Wilkins M.J."/>
            <person name="Williams K.H."/>
            <person name="Banfield J.F."/>
        </authorList>
    </citation>
    <scope>NUCLEOTIDE SEQUENCE [LARGE SCALE GENOMIC DNA]</scope>
</reference>
<dbReference type="GO" id="GO:0005524">
    <property type="term" value="F:ATP binding"/>
    <property type="evidence" value="ECO:0007669"/>
    <property type="project" value="UniProtKB-KW"/>
</dbReference>
<dbReference type="Gene3D" id="2.70.150.10">
    <property type="entry name" value="Calcium-transporting ATPase, cytoplasmic transduction domain A"/>
    <property type="match status" value="1"/>
</dbReference>
<protein>
    <submittedName>
        <fullName evidence="12">Cation-transporting P-type ATPase</fullName>
    </submittedName>
</protein>
<dbReference type="Pfam" id="PF00690">
    <property type="entry name" value="Cation_ATPase_N"/>
    <property type="match status" value="1"/>
</dbReference>
<dbReference type="InterPro" id="IPR036412">
    <property type="entry name" value="HAD-like_sf"/>
</dbReference>
<dbReference type="FunFam" id="2.70.150.10:FF:000160">
    <property type="entry name" value="Sarcoplasmic/endoplasmic reticulum calcium ATPase 1"/>
    <property type="match status" value="1"/>
</dbReference>
<dbReference type="Proteomes" id="UP000034022">
    <property type="component" value="Unassembled WGS sequence"/>
</dbReference>
<keyword evidence="7" id="KW-1278">Translocase</keyword>
<dbReference type="SUPFAM" id="SSF56784">
    <property type="entry name" value="HAD-like"/>
    <property type="match status" value="1"/>
</dbReference>
<feature type="transmembrane region" description="Helical" evidence="10">
    <location>
        <begin position="712"/>
        <end position="734"/>
    </location>
</feature>
<dbReference type="Pfam" id="PF00689">
    <property type="entry name" value="Cation_ATPase_C"/>
    <property type="match status" value="1"/>
</dbReference>
<feature type="transmembrane region" description="Helical" evidence="10">
    <location>
        <begin position="61"/>
        <end position="77"/>
    </location>
</feature>
<keyword evidence="4" id="KW-0547">Nucleotide-binding</keyword>
<feature type="transmembrane region" description="Helical" evidence="10">
    <location>
        <begin position="83"/>
        <end position="101"/>
    </location>
</feature>
<dbReference type="SFLD" id="SFLDF00027">
    <property type="entry name" value="p-type_atpase"/>
    <property type="match status" value="1"/>
</dbReference>
<organism evidence="12 13">
    <name type="scientific">Candidatus Falkowbacteria bacterium GW2011_GWE1_38_31</name>
    <dbReference type="NCBI Taxonomy" id="1618638"/>
    <lineage>
        <taxon>Bacteria</taxon>
        <taxon>Candidatus Falkowiibacteriota</taxon>
    </lineage>
</organism>
<dbReference type="GO" id="GO:0016887">
    <property type="term" value="F:ATP hydrolysis activity"/>
    <property type="evidence" value="ECO:0007669"/>
    <property type="project" value="InterPro"/>
</dbReference>
<dbReference type="SMART" id="SM00831">
    <property type="entry name" value="Cation_ATPase_N"/>
    <property type="match status" value="1"/>
</dbReference>
<dbReference type="SUPFAM" id="SSF81653">
    <property type="entry name" value="Calcium ATPase, transduction domain A"/>
    <property type="match status" value="1"/>
</dbReference>
<dbReference type="PANTHER" id="PTHR42861">
    <property type="entry name" value="CALCIUM-TRANSPORTING ATPASE"/>
    <property type="match status" value="1"/>
</dbReference>
<dbReference type="SFLD" id="SFLDS00003">
    <property type="entry name" value="Haloacid_Dehalogenase"/>
    <property type="match status" value="1"/>
</dbReference>
<dbReference type="Pfam" id="PF00122">
    <property type="entry name" value="E1-E2_ATPase"/>
    <property type="match status" value="1"/>
</dbReference>
<sequence>MNIFLCANKKNEDILKEYAVAVERGLSADLAEERLQKFGMNEVVSGTVAWWHVLARQCKSPFIYLLLAAAILAFFLGEIIDAAMIALFITINIFLGFYQEYRSEQTIKLLKKYVVPFAKARRDGEDIALKAKKLVPGDIIRLAIGDKIPADVRFIKTVDLKVDESILSGESIAVEKHSDIIKKEVKAIYQAANLGFSGTNVVSGSATAIVLKTGADTETGGIMRLSAQAKHLSSFEKGISRFSTFIIRLIGVTLLFVFLANVFLKKGAVSFSDMLIFSIALAVSVIPEALPLVMTFSFSRGALRLARKKVVVKRLSSIEDLGGIDVLCTDKTGTLTQNKLTVSETFTGDRKQAIFYANLNLAGKKGESELFDPFDIALFAELGKAEKKELDGFDRVADIPFSPMRRRNGVLIEKGGKLEYVLRGAPEEIFPLAKNLDPKKIAEMKDWIREQGKMGSRVLAVAAKKVIRYDLDKLEKLENNLEFIGIVSFTDPIKSTTKEAIQQAKALGVAIKIITGDSREVSGAVAYKIGLIKNGDEVMCGDELAEMNEADFKEAIERYSVFARISPQTKYKIIETLEQTHEVGFLGEGINDAPALKIANVSLVVESASDVAREVADIVLLKKDLKVIIEGIKDGREIFANTTKYIVITLGSNFGNFYAVAVASLIIDFLPMLPIQLLLVNLLSDFPMIAIATDNVDARELEAPKKYNIKDIVIIASILGVVSSIFDFIIFALFYKISPAVLQTNWFIGSILTELAFIYSMRTKMAFFKAKTPSLILMLLSVLAVLATISIPFTRLGQELFSFHKPSFTHLILIFSVVFVYFIVTEIVKLLYYRPAKK</sequence>
<evidence type="ECO:0000256" key="2">
    <source>
        <dbReference type="ARBA" id="ARBA00022553"/>
    </source>
</evidence>
<dbReference type="PATRIC" id="fig|1618638.3.peg.1221"/>
<dbReference type="Pfam" id="PF00702">
    <property type="entry name" value="Hydrolase"/>
    <property type="match status" value="1"/>
</dbReference>
<evidence type="ECO:0000313" key="13">
    <source>
        <dbReference type="Proteomes" id="UP000034022"/>
    </source>
</evidence>
<dbReference type="InterPro" id="IPR044492">
    <property type="entry name" value="P_typ_ATPase_HD_dom"/>
</dbReference>
<dbReference type="InterPro" id="IPR001757">
    <property type="entry name" value="P_typ_ATPase"/>
</dbReference>
<evidence type="ECO:0000313" key="12">
    <source>
        <dbReference type="EMBL" id="KKQ69414.1"/>
    </source>
</evidence>
<dbReference type="SFLD" id="SFLDG00002">
    <property type="entry name" value="C1.7:_P-type_atpase_like"/>
    <property type="match status" value="1"/>
</dbReference>
<dbReference type="InterPro" id="IPR059000">
    <property type="entry name" value="ATPase_P-type_domA"/>
</dbReference>
<feature type="transmembrane region" description="Helical" evidence="10">
    <location>
        <begin position="276"/>
        <end position="299"/>
    </location>
</feature>
<feature type="domain" description="Cation-transporting P-type ATPase N-terminal" evidence="11">
    <location>
        <begin position="5"/>
        <end position="78"/>
    </location>
</feature>